<dbReference type="Pfam" id="PF02585">
    <property type="entry name" value="PIG-L"/>
    <property type="match status" value="1"/>
</dbReference>
<dbReference type="PANTHER" id="PTHR12993:SF26">
    <property type="entry name" value="1D-MYO-INOSITOL 2-ACETAMIDO-2-DEOXY-ALPHA-D-GLUCOPYRANOSIDE DEACETYLASE"/>
    <property type="match status" value="1"/>
</dbReference>
<dbReference type="InterPro" id="IPR024078">
    <property type="entry name" value="LmbE-like_dom_sf"/>
</dbReference>
<dbReference type="PANTHER" id="PTHR12993">
    <property type="entry name" value="N-ACETYLGLUCOSAMINYL-PHOSPHATIDYLINOSITOL DE-N-ACETYLASE-RELATED"/>
    <property type="match status" value="1"/>
</dbReference>
<evidence type="ECO:0000256" key="1">
    <source>
        <dbReference type="ARBA" id="ARBA00022833"/>
    </source>
</evidence>
<gene>
    <name evidence="2" type="ORF">GCM10009787_77660</name>
</gene>
<dbReference type="RefSeq" id="WP_094374810.1">
    <property type="nucleotide sequence ID" value="NZ_BAAAOQ010000044.1"/>
</dbReference>
<comment type="caution">
    <text evidence="2">The sequence shown here is derived from an EMBL/GenBank/DDBJ whole genome shotgun (WGS) entry which is preliminary data.</text>
</comment>
<dbReference type="Gene3D" id="3.40.50.10320">
    <property type="entry name" value="LmbE-like"/>
    <property type="match status" value="1"/>
</dbReference>
<keyword evidence="3" id="KW-1185">Reference proteome</keyword>
<reference evidence="2 3" key="1">
    <citation type="journal article" date="2019" name="Int. J. Syst. Evol. Microbiol.">
        <title>The Global Catalogue of Microorganisms (GCM) 10K type strain sequencing project: providing services to taxonomists for standard genome sequencing and annotation.</title>
        <authorList>
            <consortium name="The Broad Institute Genomics Platform"/>
            <consortium name="The Broad Institute Genome Sequencing Center for Infectious Disease"/>
            <person name="Wu L."/>
            <person name="Ma J."/>
        </authorList>
    </citation>
    <scope>NUCLEOTIDE SEQUENCE [LARGE SCALE GENOMIC DNA]</scope>
    <source>
        <strain evidence="2 3">JCM 14924</strain>
    </source>
</reference>
<proteinExistence type="predicted"/>
<dbReference type="Proteomes" id="UP001501391">
    <property type="component" value="Unassembled WGS sequence"/>
</dbReference>
<evidence type="ECO:0000313" key="2">
    <source>
        <dbReference type="EMBL" id="GAA1500231.1"/>
    </source>
</evidence>
<protein>
    <submittedName>
        <fullName evidence="2">PIG-L family deacetylase</fullName>
    </submittedName>
</protein>
<dbReference type="SUPFAM" id="SSF102588">
    <property type="entry name" value="LmbE-like"/>
    <property type="match status" value="1"/>
</dbReference>
<keyword evidence="1" id="KW-0862">Zinc</keyword>
<accession>A0ABN1ZK42</accession>
<dbReference type="EMBL" id="BAAAOQ010000044">
    <property type="protein sequence ID" value="GAA1500231.1"/>
    <property type="molecule type" value="Genomic_DNA"/>
</dbReference>
<evidence type="ECO:0000313" key="3">
    <source>
        <dbReference type="Proteomes" id="UP001501391"/>
    </source>
</evidence>
<organism evidence="2 3">
    <name type="scientific">Streptomyces bangladeshensis</name>
    <dbReference type="NCBI Taxonomy" id="295352"/>
    <lineage>
        <taxon>Bacteria</taxon>
        <taxon>Bacillati</taxon>
        <taxon>Actinomycetota</taxon>
        <taxon>Actinomycetes</taxon>
        <taxon>Kitasatosporales</taxon>
        <taxon>Streptomycetaceae</taxon>
        <taxon>Streptomyces</taxon>
    </lineage>
</organism>
<dbReference type="InterPro" id="IPR003737">
    <property type="entry name" value="GlcNAc_PI_deacetylase-related"/>
</dbReference>
<sequence>MPTSLLGVFAHPDDEALLAGGVLARHAAAGGRTAVVTATWAPGTPRAGELADAVAALGVREPPRMLGYADHRVPASAPGRSRWCEVPLDEAVGRLVAHIREVRPGTVVTHDAYGQLTGHPDHRHTHRMVLLAVTAAGLGQLYPEAGEPWQPRAVQLATHPHAGVAELGELLGRAGKSVLSVPDAHVTETVDVRPWRDRKWAAILAHRSQVERERALPGILSRLPEEARDRVLGTEYYSRVTLAPGAA</sequence>
<name>A0ABN1ZK42_9ACTN</name>